<dbReference type="AlphaFoldDB" id="A0A538S9D3"/>
<reference evidence="1 2" key="1">
    <citation type="journal article" date="2019" name="Nat. Microbiol.">
        <title>Mediterranean grassland soil C-N compound turnover is dependent on rainfall and depth, and is mediated by genomically divergent microorganisms.</title>
        <authorList>
            <person name="Diamond S."/>
            <person name="Andeer P.F."/>
            <person name="Li Z."/>
            <person name="Crits-Christoph A."/>
            <person name="Burstein D."/>
            <person name="Anantharaman K."/>
            <person name="Lane K.R."/>
            <person name="Thomas B.C."/>
            <person name="Pan C."/>
            <person name="Northen T.R."/>
            <person name="Banfield J.F."/>
        </authorList>
    </citation>
    <scope>NUCLEOTIDE SEQUENCE [LARGE SCALE GENOMIC DNA]</scope>
    <source>
        <strain evidence="1">WS_3</strain>
    </source>
</reference>
<dbReference type="Proteomes" id="UP000320184">
    <property type="component" value="Unassembled WGS sequence"/>
</dbReference>
<organism evidence="1 2">
    <name type="scientific">Eiseniibacteriota bacterium</name>
    <dbReference type="NCBI Taxonomy" id="2212470"/>
    <lineage>
        <taxon>Bacteria</taxon>
        <taxon>Candidatus Eiseniibacteriota</taxon>
    </lineage>
</organism>
<gene>
    <name evidence="1" type="ORF">E6K73_12820</name>
</gene>
<dbReference type="PROSITE" id="PS51257">
    <property type="entry name" value="PROKAR_LIPOPROTEIN"/>
    <property type="match status" value="1"/>
</dbReference>
<name>A0A538S9D3_UNCEI</name>
<accession>A0A538S9D3</accession>
<evidence type="ECO:0000313" key="2">
    <source>
        <dbReference type="Proteomes" id="UP000320184"/>
    </source>
</evidence>
<comment type="caution">
    <text evidence="1">The sequence shown here is derived from an EMBL/GenBank/DDBJ whole genome shotgun (WGS) entry which is preliminary data.</text>
</comment>
<dbReference type="EMBL" id="VBOT01000159">
    <property type="protein sequence ID" value="TMQ47990.1"/>
    <property type="molecule type" value="Genomic_DNA"/>
</dbReference>
<protein>
    <submittedName>
        <fullName evidence="1">Uncharacterized protein</fullName>
    </submittedName>
</protein>
<evidence type="ECO:0000313" key="1">
    <source>
        <dbReference type="EMBL" id="TMQ47990.1"/>
    </source>
</evidence>
<sequence length="231" mass="25355">MRPAFLPPRAVAVGVFVLCLVIAALGCAIAAGCSPVSIGIDTSKANTSGALLLGEAVGETFVAADTLVTRFTVWRVASEDSSWQIGIHPYFVETDTTPSWCNWPACPPDGYPATGRVVWDGPTQVVKYGDGVHPIEFTWTFDPPLVLPHRGKFAWFVLQDPCAAYFDILAVDRADAYPDGIAWYTSRSHCDRLIEAYPIPNADHVFTIEFCRDASTPVRRTSWGKLKTIYR</sequence>
<proteinExistence type="predicted"/>